<dbReference type="EMBL" id="VSRR010090499">
    <property type="protein sequence ID" value="MPC92219.1"/>
    <property type="molecule type" value="Genomic_DNA"/>
</dbReference>
<gene>
    <name evidence="1" type="ORF">E2C01_087295</name>
</gene>
<comment type="caution">
    <text evidence="1">The sequence shown here is derived from an EMBL/GenBank/DDBJ whole genome shotgun (WGS) entry which is preliminary data.</text>
</comment>
<dbReference type="AlphaFoldDB" id="A0A5B7JBI5"/>
<keyword evidence="2" id="KW-1185">Reference proteome</keyword>
<reference evidence="1 2" key="1">
    <citation type="submission" date="2019-05" db="EMBL/GenBank/DDBJ databases">
        <title>Another draft genome of Portunus trituberculatus and its Hox gene families provides insights of decapod evolution.</title>
        <authorList>
            <person name="Jeong J.-H."/>
            <person name="Song I."/>
            <person name="Kim S."/>
            <person name="Choi T."/>
            <person name="Kim D."/>
            <person name="Ryu S."/>
            <person name="Kim W."/>
        </authorList>
    </citation>
    <scope>NUCLEOTIDE SEQUENCE [LARGE SCALE GENOMIC DNA]</scope>
    <source>
        <tissue evidence="1">Muscle</tissue>
    </source>
</reference>
<name>A0A5B7JBI5_PORTR</name>
<proteinExistence type="predicted"/>
<organism evidence="1 2">
    <name type="scientific">Portunus trituberculatus</name>
    <name type="common">Swimming crab</name>
    <name type="synonym">Neptunus trituberculatus</name>
    <dbReference type="NCBI Taxonomy" id="210409"/>
    <lineage>
        <taxon>Eukaryota</taxon>
        <taxon>Metazoa</taxon>
        <taxon>Ecdysozoa</taxon>
        <taxon>Arthropoda</taxon>
        <taxon>Crustacea</taxon>
        <taxon>Multicrustacea</taxon>
        <taxon>Malacostraca</taxon>
        <taxon>Eumalacostraca</taxon>
        <taxon>Eucarida</taxon>
        <taxon>Decapoda</taxon>
        <taxon>Pleocyemata</taxon>
        <taxon>Brachyura</taxon>
        <taxon>Eubrachyura</taxon>
        <taxon>Portunoidea</taxon>
        <taxon>Portunidae</taxon>
        <taxon>Portuninae</taxon>
        <taxon>Portunus</taxon>
    </lineage>
</organism>
<protein>
    <submittedName>
        <fullName evidence="1">Uncharacterized protein</fullName>
    </submittedName>
</protein>
<evidence type="ECO:0000313" key="2">
    <source>
        <dbReference type="Proteomes" id="UP000324222"/>
    </source>
</evidence>
<accession>A0A5B7JBI5</accession>
<evidence type="ECO:0000313" key="1">
    <source>
        <dbReference type="EMBL" id="MPC92219.1"/>
    </source>
</evidence>
<sequence>MALSQTTTPSHSHLSSSPTNLHVHISPPVLALPPPLLLILARCSRPFTSSSSSSFSLRPPPRRCLIFCCFLETQCLCIMERNIAFLSLSFSLSLSPTLCSILSSLSSRS</sequence>
<dbReference type="Proteomes" id="UP000324222">
    <property type="component" value="Unassembled WGS sequence"/>
</dbReference>